<accession>A0ABT8KUX3</accession>
<dbReference type="PANTHER" id="PTHR39162">
    <property type="entry name" value="GLL3345 PROTEIN"/>
    <property type="match status" value="1"/>
</dbReference>
<sequence>MDMHFEELLEKVTDFIKSEAKTETVIGESFSLGEFTCVPVVRMGIGFGSGGGGGDAPKTGHGEGGGAGAGIGMEPIGFLVTRENEISFISTGKSKGMSAAFEKVPDLIEKMMSQKKEKTEA</sequence>
<dbReference type="PANTHER" id="PTHR39162:SF1">
    <property type="entry name" value="SPORULATION PROTEIN YTFJ"/>
    <property type="match status" value="1"/>
</dbReference>
<dbReference type="Pfam" id="PF09579">
    <property type="entry name" value="Spore_YtfJ"/>
    <property type="match status" value="1"/>
</dbReference>
<dbReference type="PIRSF" id="PIRSF021377">
    <property type="entry name" value="YtfJ"/>
    <property type="match status" value="1"/>
</dbReference>
<proteinExistence type="predicted"/>
<dbReference type="EMBL" id="JAUJEA010000009">
    <property type="protein sequence ID" value="MDN5203933.1"/>
    <property type="molecule type" value="Genomic_DNA"/>
</dbReference>
<gene>
    <name evidence="1" type="ORF">QQ008_21250</name>
</gene>
<protein>
    <submittedName>
        <fullName evidence="1">GerW family sporulation protein</fullName>
    </submittedName>
</protein>
<dbReference type="RefSeq" id="WP_346753957.1">
    <property type="nucleotide sequence ID" value="NZ_JAUJEA010000009.1"/>
</dbReference>
<dbReference type="Proteomes" id="UP001172082">
    <property type="component" value="Unassembled WGS sequence"/>
</dbReference>
<evidence type="ECO:0000313" key="1">
    <source>
        <dbReference type="EMBL" id="MDN5203933.1"/>
    </source>
</evidence>
<name>A0ABT8KUX3_9BACT</name>
<keyword evidence="2" id="KW-1185">Reference proteome</keyword>
<dbReference type="InterPro" id="IPR014229">
    <property type="entry name" value="Spore_YtfJ"/>
</dbReference>
<reference evidence="1" key="1">
    <citation type="submission" date="2023-06" db="EMBL/GenBank/DDBJ databases">
        <title>Genomic of Parafulvivirga corallium.</title>
        <authorList>
            <person name="Wang G."/>
        </authorList>
    </citation>
    <scope>NUCLEOTIDE SEQUENCE</scope>
    <source>
        <strain evidence="1">BMA10</strain>
    </source>
</reference>
<evidence type="ECO:0000313" key="2">
    <source>
        <dbReference type="Proteomes" id="UP001172082"/>
    </source>
</evidence>
<comment type="caution">
    <text evidence="1">The sequence shown here is derived from an EMBL/GenBank/DDBJ whole genome shotgun (WGS) entry which is preliminary data.</text>
</comment>
<organism evidence="1 2">
    <name type="scientific">Splendidivirga corallicola</name>
    <dbReference type="NCBI Taxonomy" id="3051826"/>
    <lineage>
        <taxon>Bacteria</taxon>
        <taxon>Pseudomonadati</taxon>
        <taxon>Bacteroidota</taxon>
        <taxon>Cytophagia</taxon>
        <taxon>Cytophagales</taxon>
        <taxon>Splendidivirgaceae</taxon>
        <taxon>Splendidivirga</taxon>
    </lineage>
</organism>